<name>A0ABU9AQR8_9BACT</name>
<evidence type="ECO:0000256" key="1">
    <source>
        <dbReference type="SAM" id="Phobius"/>
    </source>
</evidence>
<sequence length="127" mass="13694">MNENPYAPPVAGSEPDDLQRPALREIVLGWEKLRLWYNAILLVPGLGVMASWVGKQGMPFFLALVMAALVAMGANFCFLLGPAAELYLRGLFRQGRPLGRGRLLIFGAGLVISLGVFAVALAGVWLV</sequence>
<proteinExistence type="predicted"/>
<protein>
    <submittedName>
        <fullName evidence="2">Uncharacterized protein</fullName>
    </submittedName>
</protein>
<gene>
    <name evidence="2" type="ORF">WKV53_04380</name>
</gene>
<dbReference type="Proteomes" id="UP001371305">
    <property type="component" value="Unassembled WGS sequence"/>
</dbReference>
<keyword evidence="1" id="KW-1133">Transmembrane helix</keyword>
<keyword evidence="1" id="KW-0472">Membrane</keyword>
<accession>A0ABU9AQR8</accession>
<reference evidence="2 3" key="1">
    <citation type="submission" date="2024-04" db="EMBL/GenBank/DDBJ databases">
        <title>Luteolibacter sp. isolated from soil.</title>
        <authorList>
            <person name="An J."/>
        </authorList>
    </citation>
    <scope>NUCLEOTIDE SEQUENCE [LARGE SCALE GENOMIC DNA]</scope>
    <source>
        <strain evidence="2 3">Y139</strain>
    </source>
</reference>
<dbReference type="EMBL" id="JBBUKT010000001">
    <property type="protein sequence ID" value="MEK7949715.1"/>
    <property type="molecule type" value="Genomic_DNA"/>
</dbReference>
<feature type="transmembrane region" description="Helical" evidence="1">
    <location>
        <begin position="103"/>
        <end position="126"/>
    </location>
</feature>
<keyword evidence="1" id="KW-0812">Transmembrane</keyword>
<evidence type="ECO:0000313" key="3">
    <source>
        <dbReference type="Proteomes" id="UP001371305"/>
    </source>
</evidence>
<organism evidence="2 3">
    <name type="scientific">Luteolibacter soli</name>
    <dbReference type="NCBI Taxonomy" id="3135280"/>
    <lineage>
        <taxon>Bacteria</taxon>
        <taxon>Pseudomonadati</taxon>
        <taxon>Verrucomicrobiota</taxon>
        <taxon>Verrucomicrobiia</taxon>
        <taxon>Verrucomicrobiales</taxon>
        <taxon>Verrucomicrobiaceae</taxon>
        <taxon>Luteolibacter</taxon>
    </lineage>
</organism>
<evidence type="ECO:0000313" key="2">
    <source>
        <dbReference type="EMBL" id="MEK7949715.1"/>
    </source>
</evidence>
<feature type="transmembrane region" description="Helical" evidence="1">
    <location>
        <begin position="35"/>
        <end position="54"/>
    </location>
</feature>
<comment type="caution">
    <text evidence="2">The sequence shown here is derived from an EMBL/GenBank/DDBJ whole genome shotgun (WGS) entry which is preliminary data.</text>
</comment>
<feature type="transmembrane region" description="Helical" evidence="1">
    <location>
        <begin position="60"/>
        <end position="82"/>
    </location>
</feature>
<dbReference type="RefSeq" id="WP_341403133.1">
    <property type="nucleotide sequence ID" value="NZ_JBBUKT010000001.1"/>
</dbReference>
<keyword evidence="3" id="KW-1185">Reference proteome</keyword>